<feature type="transmembrane region" description="Helical" evidence="1">
    <location>
        <begin position="12"/>
        <end position="40"/>
    </location>
</feature>
<evidence type="ECO:0000256" key="1">
    <source>
        <dbReference type="SAM" id="Phobius"/>
    </source>
</evidence>
<dbReference type="Proteomes" id="UP000217790">
    <property type="component" value="Unassembled WGS sequence"/>
</dbReference>
<reference evidence="4" key="1">
    <citation type="journal article" date="2017" name="Nat. Ecol. Evol.">
        <title>Genome expansion and lineage-specific genetic innovations in the forest pathogenic fungi Armillaria.</title>
        <authorList>
            <person name="Sipos G."/>
            <person name="Prasanna A.N."/>
            <person name="Walter M.C."/>
            <person name="O'Connor E."/>
            <person name="Balint B."/>
            <person name="Krizsan K."/>
            <person name="Kiss B."/>
            <person name="Hess J."/>
            <person name="Varga T."/>
            <person name="Slot J."/>
            <person name="Riley R."/>
            <person name="Boka B."/>
            <person name="Rigling D."/>
            <person name="Barry K."/>
            <person name="Lee J."/>
            <person name="Mihaltcheva S."/>
            <person name="LaButti K."/>
            <person name="Lipzen A."/>
            <person name="Waldron R."/>
            <person name="Moloney N.M."/>
            <person name="Sperisen C."/>
            <person name="Kredics L."/>
            <person name="Vagvoelgyi C."/>
            <person name="Patrignani A."/>
            <person name="Fitzpatrick D."/>
            <person name="Nagy I."/>
            <person name="Doyle S."/>
            <person name="Anderson J.B."/>
            <person name="Grigoriev I.V."/>
            <person name="Gueldener U."/>
            <person name="Muensterkoetter M."/>
            <person name="Nagy L.G."/>
        </authorList>
    </citation>
    <scope>NUCLEOTIDE SEQUENCE [LARGE SCALE GENOMIC DNA]</scope>
    <source>
        <strain evidence="4">Ar21-2</strain>
    </source>
</reference>
<dbReference type="EMBL" id="KZ293652">
    <property type="protein sequence ID" value="PBK95493.1"/>
    <property type="molecule type" value="Genomic_DNA"/>
</dbReference>
<keyword evidence="1" id="KW-0472">Membrane</keyword>
<feature type="transmembrane region" description="Helical" evidence="1">
    <location>
        <begin position="46"/>
        <end position="71"/>
    </location>
</feature>
<proteinExistence type="predicted"/>
<feature type="non-terminal residue" evidence="3">
    <location>
        <position position="72"/>
    </location>
</feature>
<dbReference type="InterPro" id="IPR045338">
    <property type="entry name" value="DUF6535"/>
</dbReference>
<sequence>RQFRYMGLQLWRVAFIIGLLPILLSASLAVFLVGLVLSIVPLRAPIAGIVGAITFISFSAYIVTNFLPILYP</sequence>
<name>A0A2H3E4K2_ARMGA</name>
<feature type="non-terminal residue" evidence="3">
    <location>
        <position position="1"/>
    </location>
</feature>
<dbReference type="InParanoid" id="A0A2H3E4K2"/>
<evidence type="ECO:0000313" key="3">
    <source>
        <dbReference type="EMBL" id="PBK95493.1"/>
    </source>
</evidence>
<accession>A0A2H3E4K2</accession>
<keyword evidence="4" id="KW-1185">Reference proteome</keyword>
<evidence type="ECO:0000259" key="2">
    <source>
        <dbReference type="Pfam" id="PF20153"/>
    </source>
</evidence>
<organism evidence="3 4">
    <name type="scientific">Armillaria gallica</name>
    <name type="common">Bulbous honey fungus</name>
    <name type="synonym">Armillaria bulbosa</name>
    <dbReference type="NCBI Taxonomy" id="47427"/>
    <lineage>
        <taxon>Eukaryota</taxon>
        <taxon>Fungi</taxon>
        <taxon>Dikarya</taxon>
        <taxon>Basidiomycota</taxon>
        <taxon>Agaricomycotina</taxon>
        <taxon>Agaricomycetes</taxon>
        <taxon>Agaricomycetidae</taxon>
        <taxon>Agaricales</taxon>
        <taxon>Marasmiineae</taxon>
        <taxon>Physalacriaceae</taxon>
        <taxon>Armillaria</taxon>
    </lineage>
</organism>
<evidence type="ECO:0000313" key="4">
    <source>
        <dbReference type="Proteomes" id="UP000217790"/>
    </source>
</evidence>
<keyword evidence="1" id="KW-0812">Transmembrane</keyword>
<dbReference type="Pfam" id="PF20153">
    <property type="entry name" value="DUF6535"/>
    <property type="match status" value="1"/>
</dbReference>
<gene>
    <name evidence="3" type="ORF">ARMGADRAFT_859889</name>
</gene>
<dbReference type="AlphaFoldDB" id="A0A2H3E4K2"/>
<keyword evidence="1" id="KW-1133">Transmembrane helix</keyword>
<feature type="domain" description="DUF6535" evidence="2">
    <location>
        <begin position="1"/>
        <end position="39"/>
    </location>
</feature>
<dbReference type="OrthoDB" id="3219854at2759"/>
<protein>
    <recommendedName>
        <fullName evidence="2">DUF6535 domain-containing protein</fullName>
    </recommendedName>
</protein>